<dbReference type="Proteomes" id="UP001212498">
    <property type="component" value="Unassembled WGS sequence"/>
</dbReference>
<dbReference type="InterPro" id="IPR036388">
    <property type="entry name" value="WH-like_DNA-bd_sf"/>
</dbReference>
<dbReference type="SMART" id="SM00347">
    <property type="entry name" value="HTH_MARR"/>
    <property type="match status" value="1"/>
</dbReference>
<dbReference type="Gene3D" id="1.10.10.10">
    <property type="entry name" value="Winged helix-like DNA-binding domain superfamily/Winged helix DNA-binding domain"/>
    <property type="match status" value="1"/>
</dbReference>
<evidence type="ECO:0000256" key="3">
    <source>
        <dbReference type="ARBA" id="ARBA00023163"/>
    </source>
</evidence>
<organism evidence="5 6">
    <name type="scientific">Nonomuraea ferruginea</name>
    <dbReference type="NCBI Taxonomy" id="46174"/>
    <lineage>
        <taxon>Bacteria</taxon>
        <taxon>Bacillati</taxon>
        <taxon>Actinomycetota</taxon>
        <taxon>Actinomycetes</taxon>
        <taxon>Streptosporangiales</taxon>
        <taxon>Streptosporangiaceae</taxon>
        <taxon>Nonomuraea</taxon>
    </lineage>
</organism>
<dbReference type="SUPFAM" id="SSF46785">
    <property type="entry name" value="Winged helix' DNA-binding domain"/>
    <property type="match status" value="1"/>
</dbReference>
<gene>
    <name evidence="5" type="ORF">OUY24_17960</name>
</gene>
<dbReference type="InterPro" id="IPR052362">
    <property type="entry name" value="HTH-GbsR_regulator"/>
</dbReference>
<sequence>MSVDEFVEDAGLFYERLGLSRTSGRAMGWLLTAGTSGADAPELAEALAVAKSSMSVALRQLEQAGLVERFRVRGERRDRYRLAEDVFARAFRAKMAEFESFRALAEQGLRAVGDDPARRRRLELMRDMYAFMMDRFPRLLEEWDELKDQR</sequence>
<accession>A0ABT4SZ44</accession>
<dbReference type="InterPro" id="IPR000835">
    <property type="entry name" value="HTH_MarR-typ"/>
</dbReference>
<dbReference type="EMBL" id="JAPNUD010000044">
    <property type="protein sequence ID" value="MDA0642523.1"/>
    <property type="molecule type" value="Genomic_DNA"/>
</dbReference>
<feature type="domain" description="HTH marR-type" evidence="4">
    <location>
        <begin position="12"/>
        <end position="109"/>
    </location>
</feature>
<evidence type="ECO:0000313" key="6">
    <source>
        <dbReference type="Proteomes" id="UP001212498"/>
    </source>
</evidence>
<dbReference type="Pfam" id="PF12802">
    <property type="entry name" value="MarR_2"/>
    <property type="match status" value="1"/>
</dbReference>
<keyword evidence="2" id="KW-0238">DNA-binding</keyword>
<evidence type="ECO:0000259" key="4">
    <source>
        <dbReference type="SMART" id="SM00347"/>
    </source>
</evidence>
<keyword evidence="6" id="KW-1185">Reference proteome</keyword>
<protein>
    <submittedName>
        <fullName evidence="5">MarR family transcriptional regulator</fullName>
    </submittedName>
</protein>
<keyword evidence="1" id="KW-0805">Transcription regulation</keyword>
<dbReference type="InterPro" id="IPR036390">
    <property type="entry name" value="WH_DNA-bd_sf"/>
</dbReference>
<keyword evidence="3" id="KW-0804">Transcription</keyword>
<evidence type="ECO:0000256" key="1">
    <source>
        <dbReference type="ARBA" id="ARBA00023015"/>
    </source>
</evidence>
<dbReference type="PANTHER" id="PTHR38465:SF2">
    <property type="entry name" value="HTH-TYPE TRANSCRIPTIONAL REGULATOR MMPR5"/>
    <property type="match status" value="1"/>
</dbReference>
<reference evidence="5 6" key="1">
    <citation type="submission" date="2022-11" db="EMBL/GenBank/DDBJ databases">
        <title>Nonomuraea corallina sp. nov., a new species of the genus Nonomuraea isolated from sea side sediment in Thai sea.</title>
        <authorList>
            <person name="Ngamcharungchit C."/>
            <person name="Matsumoto A."/>
            <person name="Suriyachadkun C."/>
            <person name="Panbangred W."/>
            <person name="Inahashi Y."/>
            <person name="Intra B."/>
        </authorList>
    </citation>
    <scope>NUCLEOTIDE SEQUENCE [LARGE SCALE GENOMIC DNA]</scope>
    <source>
        <strain evidence="5 6">DSM 43553</strain>
    </source>
</reference>
<dbReference type="RefSeq" id="WP_187281085.1">
    <property type="nucleotide sequence ID" value="NZ_BAABFD010000005.1"/>
</dbReference>
<dbReference type="CDD" id="cd00090">
    <property type="entry name" value="HTH_ARSR"/>
    <property type="match status" value="1"/>
</dbReference>
<comment type="caution">
    <text evidence="5">The sequence shown here is derived from an EMBL/GenBank/DDBJ whole genome shotgun (WGS) entry which is preliminary data.</text>
</comment>
<dbReference type="PANTHER" id="PTHR38465">
    <property type="entry name" value="HTH-TYPE TRANSCRIPTIONAL REGULATOR MJ1563-RELATED"/>
    <property type="match status" value="1"/>
</dbReference>
<dbReference type="Gene3D" id="1.10.287.160">
    <property type="entry name" value="HR1 repeat"/>
    <property type="match status" value="1"/>
</dbReference>
<name>A0ABT4SZ44_9ACTN</name>
<dbReference type="InterPro" id="IPR011991">
    <property type="entry name" value="ArsR-like_HTH"/>
</dbReference>
<evidence type="ECO:0000313" key="5">
    <source>
        <dbReference type="EMBL" id="MDA0642523.1"/>
    </source>
</evidence>
<evidence type="ECO:0000256" key="2">
    <source>
        <dbReference type="ARBA" id="ARBA00023125"/>
    </source>
</evidence>
<proteinExistence type="predicted"/>